<evidence type="ECO:0000256" key="4">
    <source>
        <dbReference type="ARBA" id="ARBA00023136"/>
    </source>
</evidence>
<proteinExistence type="inferred from homology"/>
<keyword evidence="8" id="KW-1185">Reference proteome</keyword>
<keyword evidence="2 6" id="KW-0812">Transmembrane</keyword>
<dbReference type="RefSeq" id="WP_044359066.1">
    <property type="nucleotide sequence ID" value="NZ_JXWY01000013.1"/>
</dbReference>
<sequence length="161" mass="17809">MLGAVTVSFTESEAFKTFIYAGELRLLYFLMILMSIDIITGLGKALKNNKLWSRKSLFGYARKLLIFCIIVLANIIDQILGTNGGILVVTIFFYIANEGLSIVENCAEMGVLVPQEIANKLAVIKNEKGTSVTTEIKEEFSSKHARVLDGDTAEVKIKIEK</sequence>
<accession>A0ABR5C9V1</accession>
<name>A0ABR5C9V1_9STAP</name>
<evidence type="ECO:0000313" key="8">
    <source>
        <dbReference type="Proteomes" id="UP000032366"/>
    </source>
</evidence>
<keyword evidence="3 6" id="KW-1133">Transmembrane helix</keyword>
<protein>
    <submittedName>
        <fullName evidence="7">Holin</fullName>
    </submittedName>
</protein>
<dbReference type="Proteomes" id="UP000032366">
    <property type="component" value="Unassembled WGS sequence"/>
</dbReference>
<evidence type="ECO:0000256" key="3">
    <source>
        <dbReference type="ARBA" id="ARBA00022989"/>
    </source>
</evidence>
<dbReference type="EMBL" id="JXWY01000013">
    <property type="protein sequence ID" value="KIX91477.1"/>
    <property type="molecule type" value="Genomic_DNA"/>
</dbReference>
<keyword evidence="4 6" id="KW-0472">Membrane</keyword>
<dbReference type="Pfam" id="PF05105">
    <property type="entry name" value="Phage_holin_4_1"/>
    <property type="match status" value="1"/>
</dbReference>
<comment type="caution">
    <text evidence="7">The sequence shown here is derived from an EMBL/GenBank/DDBJ whole genome shotgun (WGS) entry which is preliminary data.</text>
</comment>
<comment type="similarity">
    <text evidence="5">Belongs to the bacteriophage holin family. Cp-1 holin subfamily.</text>
</comment>
<dbReference type="NCBIfam" id="TIGR01593">
    <property type="entry name" value="holin_tox_secr"/>
    <property type="match status" value="1"/>
</dbReference>
<comment type="subcellular location">
    <subcellularLocation>
        <location evidence="1">Membrane</location>
        <topology evidence="1">Multi-pass membrane protein</topology>
    </subcellularLocation>
</comment>
<gene>
    <name evidence="7" type="ORF">TP70_02395</name>
</gene>
<organism evidence="7 8">
    <name type="scientific">Staphylococcus microti</name>
    <dbReference type="NCBI Taxonomy" id="569857"/>
    <lineage>
        <taxon>Bacteria</taxon>
        <taxon>Bacillati</taxon>
        <taxon>Bacillota</taxon>
        <taxon>Bacilli</taxon>
        <taxon>Bacillales</taxon>
        <taxon>Staphylococcaceae</taxon>
        <taxon>Staphylococcus</taxon>
    </lineage>
</organism>
<evidence type="ECO:0000256" key="5">
    <source>
        <dbReference type="ARBA" id="ARBA00023600"/>
    </source>
</evidence>
<dbReference type="InterPro" id="IPR006480">
    <property type="entry name" value="Phage_holin_4_1"/>
</dbReference>
<evidence type="ECO:0000256" key="2">
    <source>
        <dbReference type="ARBA" id="ARBA00022692"/>
    </source>
</evidence>
<evidence type="ECO:0000313" key="7">
    <source>
        <dbReference type="EMBL" id="KIX91477.1"/>
    </source>
</evidence>
<evidence type="ECO:0000256" key="6">
    <source>
        <dbReference type="SAM" id="Phobius"/>
    </source>
</evidence>
<feature type="transmembrane region" description="Helical" evidence="6">
    <location>
        <begin position="64"/>
        <end position="96"/>
    </location>
</feature>
<evidence type="ECO:0000256" key="1">
    <source>
        <dbReference type="ARBA" id="ARBA00004141"/>
    </source>
</evidence>
<reference evidence="7 8" key="1">
    <citation type="submission" date="2015-01" db="EMBL/GenBank/DDBJ databases">
        <authorList>
            <person name="Guo J."/>
        </authorList>
    </citation>
    <scope>NUCLEOTIDE SEQUENCE [LARGE SCALE GENOMIC DNA]</scope>
    <source>
        <strain evidence="7 8">DSM 22147</strain>
    </source>
</reference>
<feature type="transmembrane region" description="Helical" evidence="6">
    <location>
        <begin position="24"/>
        <end position="43"/>
    </location>
</feature>